<dbReference type="EMBL" id="JACIHM010000003">
    <property type="protein sequence ID" value="MBB4446710.1"/>
    <property type="molecule type" value="Genomic_DNA"/>
</dbReference>
<dbReference type="EMBL" id="JACIGY010000003">
    <property type="protein sequence ID" value="MBB4412079.1"/>
    <property type="molecule type" value="Genomic_DNA"/>
</dbReference>
<keyword evidence="1" id="KW-1133">Transmembrane helix</keyword>
<accession>A0A7W6WR45</accession>
<feature type="transmembrane region" description="Helical" evidence="1">
    <location>
        <begin position="95"/>
        <end position="118"/>
    </location>
</feature>
<organism evidence="2 5">
    <name type="scientific">Aliirhizobium cellulosilyticum</name>
    <dbReference type="NCBI Taxonomy" id="393664"/>
    <lineage>
        <taxon>Bacteria</taxon>
        <taxon>Pseudomonadati</taxon>
        <taxon>Pseudomonadota</taxon>
        <taxon>Alphaproteobacteria</taxon>
        <taxon>Hyphomicrobiales</taxon>
        <taxon>Rhizobiaceae</taxon>
        <taxon>Aliirhizobium</taxon>
    </lineage>
</organism>
<dbReference type="EMBL" id="JACIGW010000003">
    <property type="protein sequence ID" value="MBB4349700.1"/>
    <property type="molecule type" value="Genomic_DNA"/>
</dbReference>
<evidence type="ECO:0000256" key="1">
    <source>
        <dbReference type="SAM" id="Phobius"/>
    </source>
</evidence>
<dbReference type="Proteomes" id="UP000524535">
    <property type="component" value="Unassembled WGS sequence"/>
</dbReference>
<dbReference type="Proteomes" id="UP000520770">
    <property type="component" value="Unassembled WGS sequence"/>
</dbReference>
<keyword evidence="1" id="KW-0472">Membrane</keyword>
<dbReference type="Proteomes" id="UP000576087">
    <property type="component" value="Unassembled WGS sequence"/>
</dbReference>
<feature type="transmembrane region" description="Helical" evidence="1">
    <location>
        <begin position="138"/>
        <end position="155"/>
    </location>
</feature>
<feature type="transmembrane region" description="Helical" evidence="1">
    <location>
        <begin position="21"/>
        <end position="41"/>
    </location>
</feature>
<dbReference type="AlphaFoldDB" id="A0A7W6WR45"/>
<evidence type="ECO:0000313" key="5">
    <source>
        <dbReference type="Proteomes" id="UP000520770"/>
    </source>
</evidence>
<evidence type="ECO:0000313" key="6">
    <source>
        <dbReference type="Proteomes" id="UP000524535"/>
    </source>
</evidence>
<dbReference type="Gene3D" id="3.90.190.10">
    <property type="entry name" value="Protein tyrosine phosphatase superfamily"/>
    <property type="match status" value="1"/>
</dbReference>
<comment type="caution">
    <text evidence="2">The sequence shown here is derived from an EMBL/GenBank/DDBJ whole genome shotgun (WGS) entry which is preliminary data.</text>
</comment>
<evidence type="ECO:0000313" key="2">
    <source>
        <dbReference type="EMBL" id="MBB4349700.1"/>
    </source>
</evidence>
<protein>
    <submittedName>
        <fullName evidence="2">Protein-tyrosine phosphatase/membrane-associated phospholipid phosphatase</fullName>
    </submittedName>
</protein>
<feature type="transmembrane region" description="Helical" evidence="1">
    <location>
        <begin position="191"/>
        <end position="207"/>
    </location>
</feature>
<feature type="transmembrane region" description="Helical" evidence="1">
    <location>
        <begin position="167"/>
        <end position="185"/>
    </location>
</feature>
<dbReference type="SUPFAM" id="SSF52799">
    <property type="entry name" value="(Phosphotyrosine protein) phosphatases II"/>
    <property type="match status" value="1"/>
</dbReference>
<dbReference type="InterPro" id="IPR029021">
    <property type="entry name" value="Prot-tyrosine_phosphatase-like"/>
</dbReference>
<evidence type="ECO:0000313" key="3">
    <source>
        <dbReference type="EMBL" id="MBB4412079.1"/>
    </source>
</evidence>
<feature type="transmembrane region" description="Helical" evidence="1">
    <location>
        <begin position="61"/>
        <end position="83"/>
    </location>
</feature>
<gene>
    <name evidence="3" type="ORF">GGE31_002592</name>
    <name evidence="2" type="ORF">GGE33_003462</name>
    <name evidence="4" type="ORF">GGE35_002532</name>
</gene>
<evidence type="ECO:0000313" key="7">
    <source>
        <dbReference type="Proteomes" id="UP000576087"/>
    </source>
</evidence>
<sequence>MGERVTSVPVGTRGAVMRTAALWLLFLAPFFYLTYGVANWLASLRADVPNLAFGWEKYIPFFAWTIIPYWSINAFYALSLFVNDTPQDVGRLARRYLTAQVVAVICFIAFPLQAIFVRPETDGLPGFMFDVLGGFDKPFNQAPSLHIALLVIIWDHWRCRLKGFPRTVWHVWCVLIGLSVLTTWQHHVIDIPTGMLLGLFALWLFPADKASPLADFRLTKDRKARRLAIVYAVGATIFLLIAVVSLHSNGASLLWLWPSLALAIVAIGYAGAGPQIFQKQSNGVTSLASRFLLWPYRLGARVNRWWWTHRLPAAVKVGDGVFLGRAPGRDELRAYASVVDMTAEFPARRAAGLVWRAIPSLDLLPLSVASIRDGALAVEDVRSRGPVLVCCALGFQRSAAVVACWLVRSGHAANAAAATEQIKALGRPVHLKPQTYAAIDEAAR</sequence>
<reference evidence="5 6" key="1">
    <citation type="submission" date="2020-08" db="EMBL/GenBank/DDBJ databases">
        <title>Genomic Encyclopedia of Type Strains, Phase IV (KMG-V): Genome sequencing to study the core and pangenomes of soil and plant-associated prokaryotes.</title>
        <authorList>
            <person name="Whitman W."/>
        </authorList>
    </citation>
    <scope>NUCLEOTIDE SEQUENCE [LARGE SCALE GENOMIC DNA]</scope>
    <source>
        <strain evidence="3 6">SEMIA 444</strain>
        <strain evidence="2 5">SEMIA 448</strain>
        <strain evidence="4 7">SEMIA 452</strain>
    </source>
</reference>
<dbReference type="RefSeq" id="WP_246436165.1">
    <property type="nucleotide sequence ID" value="NZ_JACIGW010000003.1"/>
</dbReference>
<dbReference type="PANTHER" id="PTHR47216">
    <property type="match status" value="1"/>
</dbReference>
<name>A0A7W6WR45_9HYPH</name>
<feature type="transmembrane region" description="Helical" evidence="1">
    <location>
        <begin position="254"/>
        <end position="272"/>
    </location>
</feature>
<proteinExistence type="predicted"/>
<keyword evidence="6" id="KW-1185">Reference proteome</keyword>
<dbReference type="CDD" id="cd03386">
    <property type="entry name" value="PAP2_Aur1_like"/>
    <property type="match status" value="1"/>
</dbReference>
<feature type="transmembrane region" description="Helical" evidence="1">
    <location>
        <begin position="228"/>
        <end position="248"/>
    </location>
</feature>
<keyword evidence="1" id="KW-0812">Transmembrane</keyword>
<dbReference type="PANTHER" id="PTHR47216:SF4">
    <property type="entry name" value="OS01G0859400 PROTEIN"/>
    <property type="match status" value="1"/>
</dbReference>
<evidence type="ECO:0000313" key="4">
    <source>
        <dbReference type="EMBL" id="MBB4446710.1"/>
    </source>
</evidence>